<feature type="domain" description="Trypsin-co-occurring" evidence="1">
    <location>
        <begin position="5"/>
        <end position="81"/>
    </location>
</feature>
<evidence type="ECO:0000313" key="3">
    <source>
        <dbReference type="Proteomes" id="UP000741013"/>
    </source>
</evidence>
<dbReference type="InterPro" id="IPR045608">
    <property type="entry name" value="Trypco2"/>
</dbReference>
<dbReference type="RefSeq" id="WP_209666655.1">
    <property type="nucleotide sequence ID" value="NZ_JAGGMS010000001.1"/>
</dbReference>
<name>A0ABS4PVM0_9PSEU</name>
<sequence length="101" mass="10585">MAGLELAATVAALRRELLDAAVAAEDESVLFPVGEITVEFQVTVTREAEANAGVKFWVLEAGAAGSVARERVHTVTVTLAPPVDRTGEPVKVFGGSHVKTE</sequence>
<reference evidence="2 3" key="1">
    <citation type="submission" date="2021-03" db="EMBL/GenBank/DDBJ databases">
        <title>Sequencing the genomes of 1000 actinobacteria strains.</title>
        <authorList>
            <person name="Klenk H.-P."/>
        </authorList>
    </citation>
    <scope>NUCLEOTIDE SEQUENCE [LARGE SCALE GENOMIC DNA]</scope>
    <source>
        <strain evidence="2 3">DSM 45510</strain>
    </source>
</reference>
<protein>
    <recommendedName>
        <fullName evidence="1">Trypsin-co-occurring domain-containing protein</fullName>
    </recommendedName>
</protein>
<keyword evidence="3" id="KW-1185">Reference proteome</keyword>
<accession>A0ABS4PVM0</accession>
<evidence type="ECO:0000313" key="2">
    <source>
        <dbReference type="EMBL" id="MBP2183486.1"/>
    </source>
</evidence>
<dbReference type="Proteomes" id="UP000741013">
    <property type="component" value="Unassembled WGS sequence"/>
</dbReference>
<organism evidence="2 3">
    <name type="scientific">Amycolatopsis magusensis</name>
    <dbReference type="NCBI Taxonomy" id="882444"/>
    <lineage>
        <taxon>Bacteria</taxon>
        <taxon>Bacillati</taxon>
        <taxon>Actinomycetota</taxon>
        <taxon>Actinomycetes</taxon>
        <taxon>Pseudonocardiales</taxon>
        <taxon>Pseudonocardiaceae</taxon>
        <taxon>Amycolatopsis</taxon>
    </lineage>
</organism>
<evidence type="ECO:0000259" key="1">
    <source>
        <dbReference type="Pfam" id="PF19631"/>
    </source>
</evidence>
<dbReference type="EMBL" id="JAGGMS010000001">
    <property type="protein sequence ID" value="MBP2183486.1"/>
    <property type="molecule type" value="Genomic_DNA"/>
</dbReference>
<dbReference type="Pfam" id="PF19631">
    <property type="entry name" value="Trypco2"/>
    <property type="match status" value="1"/>
</dbReference>
<proteinExistence type="predicted"/>
<comment type="caution">
    <text evidence="2">The sequence shown here is derived from an EMBL/GenBank/DDBJ whole genome shotgun (WGS) entry which is preliminary data.</text>
</comment>
<gene>
    <name evidence="2" type="ORF">JOM49_005012</name>
</gene>